<organism evidence="1 2">
    <name type="scientific">Armillaria gallica</name>
    <name type="common">Bulbous honey fungus</name>
    <name type="synonym">Armillaria bulbosa</name>
    <dbReference type="NCBI Taxonomy" id="47427"/>
    <lineage>
        <taxon>Eukaryota</taxon>
        <taxon>Fungi</taxon>
        <taxon>Dikarya</taxon>
        <taxon>Basidiomycota</taxon>
        <taxon>Agaricomycotina</taxon>
        <taxon>Agaricomycetes</taxon>
        <taxon>Agaricomycetidae</taxon>
        <taxon>Agaricales</taxon>
        <taxon>Marasmiineae</taxon>
        <taxon>Physalacriaceae</taxon>
        <taxon>Armillaria</taxon>
    </lineage>
</organism>
<dbReference type="OrthoDB" id="10391511at2759"/>
<evidence type="ECO:0000313" key="1">
    <source>
        <dbReference type="EMBL" id="PBK88232.1"/>
    </source>
</evidence>
<dbReference type="AlphaFoldDB" id="A0A2H3D9X9"/>
<evidence type="ECO:0000313" key="2">
    <source>
        <dbReference type="Proteomes" id="UP000217790"/>
    </source>
</evidence>
<protein>
    <submittedName>
        <fullName evidence="1">Uncharacterized protein</fullName>
    </submittedName>
</protein>
<accession>A0A2H3D9X9</accession>
<gene>
    <name evidence="1" type="ORF">ARMGADRAFT_435614</name>
</gene>
<dbReference type="Proteomes" id="UP000217790">
    <property type="component" value="Unassembled WGS sequence"/>
</dbReference>
<keyword evidence="2" id="KW-1185">Reference proteome</keyword>
<dbReference type="EMBL" id="KZ293674">
    <property type="protein sequence ID" value="PBK88232.1"/>
    <property type="molecule type" value="Genomic_DNA"/>
</dbReference>
<sequence>MSFDYTPGSRDITAESGRRLLDVGEWVDTITMLPQTVCCLRCNDLVFNRRDFDARMWQRHRESCSGISNMIMKAVVNKLVEQVNR</sequence>
<name>A0A2H3D9X9_ARMGA</name>
<proteinExistence type="predicted"/>
<dbReference type="InParanoid" id="A0A2H3D9X9"/>
<reference evidence="2" key="1">
    <citation type="journal article" date="2017" name="Nat. Ecol. Evol.">
        <title>Genome expansion and lineage-specific genetic innovations in the forest pathogenic fungi Armillaria.</title>
        <authorList>
            <person name="Sipos G."/>
            <person name="Prasanna A.N."/>
            <person name="Walter M.C."/>
            <person name="O'Connor E."/>
            <person name="Balint B."/>
            <person name="Krizsan K."/>
            <person name="Kiss B."/>
            <person name="Hess J."/>
            <person name="Varga T."/>
            <person name="Slot J."/>
            <person name="Riley R."/>
            <person name="Boka B."/>
            <person name="Rigling D."/>
            <person name="Barry K."/>
            <person name="Lee J."/>
            <person name="Mihaltcheva S."/>
            <person name="LaButti K."/>
            <person name="Lipzen A."/>
            <person name="Waldron R."/>
            <person name="Moloney N.M."/>
            <person name="Sperisen C."/>
            <person name="Kredics L."/>
            <person name="Vagvoelgyi C."/>
            <person name="Patrignani A."/>
            <person name="Fitzpatrick D."/>
            <person name="Nagy I."/>
            <person name="Doyle S."/>
            <person name="Anderson J.B."/>
            <person name="Grigoriev I.V."/>
            <person name="Gueldener U."/>
            <person name="Muensterkoetter M."/>
            <person name="Nagy L.G."/>
        </authorList>
    </citation>
    <scope>NUCLEOTIDE SEQUENCE [LARGE SCALE GENOMIC DNA]</scope>
    <source>
        <strain evidence="2">Ar21-2</strain>
    </source>
</reference>